<dbReference type="Proteomes" id="UP001177023">
    <property type="component" value="Unassembled WGS sequence"/>
</dbReference>
<feature type="non-terminal residue" evidence="1">
    <location>
        <position position="241"/>
    </location>
</feature>
<dbReference type="EMBL" id="CATQJA010002567">
    <property type="protein sequence ID" value="CAJ0571478.1"/>
    <property type="molecule type" value="Genomic_DNA"/>
</dbReference>
<keyword evidence="2" id="KW-1185">Reference proteome</keyword>
<accession>A0AA36CP05</accession>
<organism evidence="1 2">
    <name type="scientific">Mesorhabditis spiculigera</name>
    <dbReference type="NCBI Taxonomy" id="96644"/>
    <lineage>
        <taxon>Eukaryota</taxon>
        <taxon>Metazoa</taxon>
        <taxon>Ecdysozoa</taxon>
        <taxon>Nematoda</taxon>
        <taxon>Chromadorea</taxon>
        <taxon>Rhabditida</taxon>
        <taxon>Rhabditina</taxon>
        <taxon>Rhabditomorpha</taxon>
        <taxon>Rhabditoidea</taxon>
        <taxon>Rhabditidae</taxon>
        <taxon>Mesorhabditinae</taxon>
        <taxon>Mesorhabditis</taxon>
    </lineage>
</organism>
<comment type="caution">
    <text evidence="1">The sequence shown here is derived from an EMBL/GenBank/DDBJ whole genome shotgun (WGS) entry which is preliminary data.</text>
</comment>
<name>A0AA36CP05_9BILA</name>
<protein>
    <submittedName>
        <fullName evidence="1">Uncharacterized protein</fullName>
    </submittedName>
</protein>
<evidence type="ECO:0000313" key="1">
    <source>
        <dbReference type="EMBL" id="CAJ0571478.1"/>
    </source>
</evidence>
<gene>
    <name evidence="1" type="ORF">MSPICULIGERA_LOCUS9882</name>
</gene>
<dbReference type="AlphaFoldDB" id="A0AA36CP05"/>
<sequence length="241" mass="27622">MAILSKLAPVLDIEGRVSKVSVIRCVTPDDSCEQIHVNVRSAVSVSHLKLRVPLCRTPEITNLNGKVVRVRVHLYRHKDPNALYAPDMFPGKPFSTIRYGCLDECRNARHNAGENADGSLYTIREWLDYLTVIEEVYGIPRQYYRPSDPDFIITLRSKVDLCEGEEPNTLKSVHLVTNALTGEFMELIIYQHLRCQTEEMKLEMGKYYQLYYVGARNSNPVRLFASTNTEIYESGRVHNLK</sequence>
<proteinExistence type="predicted"/>
<evidence type="ECO:0000313" key="2">
    <source>
        <dbReference type="Proteomes" id="UP001177023"/>
    </source>
</evidence>
<reference evidence="1" key="1">
    <citation type="submission" date="2023-06" db="EMBL/GenBank/DDBJ databases">
        <authorList>
            <person name="Delattre M."/>
        </authorList>
    </citation>
    <scope>NUCLEOTIDE SEQUENCE</scope>
    <source>
        <strain evidence="1">AF72</strain>
    </source>
</reference>